<evidence type="ECO:0000313" key="4">
    <source>
        <dbReference type="Proteomes" id="UP000030764"/>
    </source>
</evidence>
<evidence type="ECO:0000256" key="1">
    <source>
        <dbReference type="SAM" id="SignalP"/>
    </source>
</evidence>
<sequence>MRKEFIILLVLQSLALIRGRVVRPTNTITELPYLMIRLGQLTEYYQRDSREDNAEKVKKLEKIHPHCTEKCEKKKKMKNRFGGGWHKEMGQTCMVTCYIKKIEKREKKDHLNVQEIYTVV</sequence>
<reference evidence="3 4" key="1">
    <citation type="journal article" date="2014" name="Nat. Genet.">
        <title>Genome and transcriptome of the porcine whipworm Trichuris suis.</title>
        <authorList>
            <person name="Jex A.R."/>
            <person name="Nejsum P."/>
            <person name="Schwarz E.M."/>
            <person name="Hu L."/>
            <person name="Young N.D."/>
            <person name="Hall R.S."/>
            <person name="Korhonen P.K."/>
            <person name="Liao S."/>
            <person name="Thamsborg S."/>
            <person name="Xia J."/>
            <person name="Xu P."/>
            <person name="Wang S."/>
            <person name="Scheerlinck J.P."/>
            <person name="Hofmann A."/>
            <person name="Sternberg P.W."/>
            <person name="Wang J."/>
            <person name="Gasser R.B."/>
        </authorList>
    </citation>
    <scope>NUCLEOTIDE SEQUENCE [LARGE SCALE GENOMIC DNA]</scope>
    <source>
        <strain evidence="3">DCEP-RM93F</strain>
        <strain evidence="2">DCEP-RM93M</strain>
    </source>
</reference>
<accession>A0A085N723</accession>
<gene>
    <name evidence="2" type="ORF">M513_00646</name>
    <name evidence="3" type="ORF">M514_00646</name>
</gene>
<keyword evidence="4" id="KW-1185">Reference proteome</keyword>
<protein>
    <submittedName>
        <fullName evidence="3">Uncharacterized protein</fullName>
    </submittedName>
</protein>
<dbReference type="Proteomes" id="UP000030764">
    <property type="component" value="Unassembled WGS sequence"/>
</dbReference>
<dbReference type="EMBL" id="KL363184">
    <property type="protein sequence ID" value="KFD58420.1"/>
    <property type="molecule type" value="Genomic_DNA"/>
</dbReference>
<evidence type="ECO:0000313" key="2">
    <source>
        <dbReference type="EMBL" id="KFD58420.1"/>
    </source>
</evidence>
<feature type="signal peptide" evidence="1">
    <location>
        <begin position="1"/>
        <end position="19"/>
    </location>
</feature>
<dbReference type="AlphaFoldDB" id="A0A085N723"/>
<dbReference type="Proteomes" id="UP000030758">
    <property type="component" value="Unassembled WGS sequence"/>
</dbReference>
<name>A0A085N723_9BILA</name>
<keyword evidence="1" id="KW-0732">Signal</keyword>
<evidence type="ECO:0000313" key="3">
    <source>
        <dbReference type="EMBL" id="KFD65269.1"/>
    </source>
</evidence>
<organism evidence="3">
    <name type="scientific">Trichuris suis</name>
    <name type="common">pig whipworm</name>
    <dbReference type="NCBI Taxonomy" id="68888"/>
    <lineage>
        <taxon>Eukaryota</taxon>
        <taxon>Metazoa</taxon>
        <taxon>Ecdysozoa</taxon>
        <taxon>Nematoda</taxon>
        <taxon>Enoplea</taxon>
        <taxon>Dorylaimia</taxon>
        <taxon>Trichinellida</taxon>
        <taxon>Trichuridae</taxon>
        <taxon>Trichuris</taxon>
    </lineage>
</organism>
<feature type="chain" id="PRO_5007379468" evidence="1">
    <location>
        <begin position="20"/>
        <end position="120"/>
    </location>
</feature>
<proteinExistence type="predicted"/>
<dbReference type="EMBL" id="KL367541">
    <property type="protein sequence ID" value="KFD65269.1"/>
    <property type="molecule type" value="Genomic_DNA"/>
</dbReference>